<dbReference type="RefSeq" id="WP_057817507.1">
    <property type="nucleotide sequence ID" value="NZ_AZEC01000001.1"/>
</dbReference>
<proteinExistence type="predicted"/>
<sequence>MADRKATPIAKIYEALSAIADKRVTFPADQPGEALVVSSDHSKQYTVRFGDGFYSANDNATYWQHYAGYPIVAVLIEQHKIGLPSNSEKIVQAFAGVDWKALNTQYKNDYDKSTADFLSQVDDPKPLQKLVRIIDDQLGALDFEVKGNRAQMRHPEQ</sequence>
<evidence type="ECO:0000313" key="1">
    <source>
        <dbReference type="EMBL" id="KRL14636.1"/>
    </source>
</evidence>
<dbReference type="PATRIC" id="fig|1423792.3.peg.294"/>
<dbReference type="OrthoDB" id="1550853at2"/>
<dbReference type="Proteomes" id="UP000051330">
    <property type="component" value="Unassembled WGS sequence"/>
</dbReference>
<accession>A0A0R1N3U5</accession>
<dbReference type="AlphaFoldDB" id="A0A0R1N3U5"/>
<dbReference type="EMBL" id="AZEC01000001">
    <property type="protein sequence ID" value="KRL14636.1"/>
    <property type="molecule type" value="Genomic_DNA"/>
</dbReference>
<gene>
    <name evidence="1" type="ORF">FD09_GL000289</name>
</gene>
<evidence type="ECO:0000313" key="2">
    <source>
        <dbReference type="Proteomes" id="UP000051330"/>
    </source>
</evidence>
<dbReference type="STRING" id="1423792.FD09_GL000289"/>
<name>A0A0R1N3U5_9LACO</name>
<reference evidence="1 2" key="1">
    <citation type="journal article" date="2015" name="Genome Announc.">
        <title>Expanding the biotechnology potential of lactobacilli through comparative genomics of 213 strains and associated genera.</title>
        <authorList>
            <person name="Sun Z."/>
            <person name="Harris H.M."/>
            <person name="McCann A."/>
            <person name="Guo C."/>
            <person name="Argimon S."/>
            <person name="Zhang W."/>
            <person name="Yang X."/>
            <person name="Jeffery I.B."/>
            <person name="Cooney J.C."/>
            <person name="Kagawa T.F."/>
            <person name="Liu W."/>
            <person name="Song Y."/>
            <person name="Salvetti E."/>
            <person name="Wrobel A."/>
            <person name="Rasinkangas P."/>
            <person name="Parkhill J."/>
            <person name="Rea M.C."/>
            <person name="O'Sullivan O."/>
            <person name="Ritari J."/>
            <person name="Douillard F.P."/>
            <person name="Paul Ross R."/>
            <person name="Yang R."/>
            <person name="Briner A.E."/>
            <person name="Felis G.E."/>
            <person name="de Vos W.M."/>
            <person name="Barrangou R."/>
            <person name="Klaenhammer T.R."/>
            <person name="Caufield P.W."/>
            <person name="Cui Y."/>
            <person name="Zhang H."/>
            <person name="O'Toole P.W."/>
        </authorList>
    </citation>
    <scope>NUCLEOTIDE SEQUENCE [LARGE SCALE GENOMIC DNA]</scope>
    <source>
        <strain evidence="1 2">DSM 12744</strain>
    </source>
</reference>
<protein>
    <submittedName>
        <fullName evidence="1">Uncharacterized protein</fullName>
    </submittedName>
</protein>
<organism evidence="1 2">
    <name type="scientific">Schleiferilactobacillus perolens DSM 12744</name>
    <dbReference type="NCBI Taxonomy" id="1423792"/>
    <lineage>
        <taxon>Bacteria</taxon>
        <taxon>Bacillati</taxon>
        <taxon>Bacillota</taxon>
        <taxon>Bacilli</taxon>
        <taxon>Lactobacillales</taxon>
        <taxon>Lactobacillaceae</taxon>
        <taxon>Schleiferilactobacillus</taxon>
    </lineage>
</organism>
<comment type="caution">
    <text evidence="1">The sequence shown here is derived from an EMBL/GenBank/DDBJ whole genome shotgun (WGS) entry which is preliminary data.</text>
</comment>
<keyword evidence="2" id="KW-1185">Reference proteome</keyword>